<dbReference type="HAMAP" id="MF_00799">
    <property type="entry name" value="UPF0336"/>
    <property type="match status" value="1"/>
</dbReference>
<evidence type="ECO:0000313" key="3">
    <source>
        <dbReference type="EMBL" id="MCP2333394.1"/>
    </source>
</evidence>
<protein>
    <recommendedName>
        <fullName evidence="1">UPF0336 protein G443_003664</fullName>
    </recommendedName>
</protein>
<feature type="domain" description="FAS1-like dehydratase" evidence="2">
    <location>
        <begin position="28"/>
        <end position="158"/>
    </location>
</feature>
<evidence type="ECO:0000313" key="4">
    <source>
        <dbReference type="Proteomes" id="UP000791080"/>
    </source>
</evidence>
<evidence type="ECO:0000259" key="2">
    <source>
        <dbReference type="Pfam" id="PF13452"/>
    </source>
</evidence>
<reference evidence="3 4" key="2">
    <citation type="submission" date="2022-06" db="EMBL/GenBank/DDBJ databases">
        <title>Genomic Encyclopedia of Type Strains, Phase I: the one thousand microbial genomes (KMG-I) project.</title>
        <authorList>
            <person name="Kyrpides N."/>
        </authorList>
    </citation>
    <scope>NUCLEOTIDE SEQUENCE [LARGE SCALE GENOMIC DNA]</scope>
    <source>
        <strain evidence="3 4">DSM 43889</strain>
    </source>
</reference>
<keyword evidence="4" id="KW-1185">Reference proteome</keyword>
<name>A0ABT1JMA5_ACTCY</name>
<dbReference type="SUPFAM" id="SSF54637">
    <property type="entry name" value="Thioesterase/thiol ester dehydrase-isomerase"/>
    <property type="match status" value="1"/>
</dbReference>
<dbReference type="Pfam" id="PF13452">
    <property type="entry name" value="FAS1_DH_region"/>
    <property type="match status" value="1"/>
</dbReference>
<dbReference type="Proteomes" id="UP000791080">
    <property type="component" value="Unassembled WGS sequence"/>
</dbReference>
<dbReference type="PANTHER" id="PTHR43437">
    <property type="entry name" value="HYDROXYACYL-THIOESTER DEHYDRATASE TYPE 2, MITOCHONDRIAL-RELATED"/>
    <property type="match status" value="1"/>
</dbReference>
<dbReference type="PANTHER" id="PTHR43437:SF3">
    <property type="entry name" value="HYDROXYACYL-THIOESTER DEHYDRATASE TYPE 2, MITOCHONDRIAL"/>
    <property type="match status" value="1"/>
</dbReference>
<dbReference type="Gene3D" id="3.10.129.10">
    <property type="entry name" value="Hotdog Thioesterase"/>
    <property type="match status" value="1"/>
</dbReference>
<reference evidence="3 4" key="1">
    <citation type="submission" date="2013-07" db="EMBL/GenBank/DDBJ databases">
        <authorList>
            <consortium name="DOE Joint Genome Institute"/>
            <person name="Reeve W."/>
            <person name="Huntemann M."/>
            <person name="Han J."/>
            <person name="Chen A."/>
            <person name="Kyrpides N."/>
            <person name="Mavromatis K."/>
            <person name="Markowitz V."/>
            <person name="Palaniappan K."/>
            <person name="Ivanova N."/>
            <person name="Schaumberg A."/>
            <person name="Pati A."/>
            <person name="Liolios K."/>
            <person name="Nordberg H.P."/>
            <person name="Cantor M.N."/>
            <person name="Hua S.X."/>
            <person name="Woyke T."/>
        </authorList>
    </citation>
    <scope>NUCLEOTIDE SEQUENCE [LARGE SCALE GENOMIC DNA]</scope>
    <source>
        <strain evidence="3 4">DSM 43889</strain>
    </source>
</reference>
<dbReference type="CDD" id="cd03441">
    <property type="entry name" value="R_hydratase_like"/>
    <property type="match status" value="1"/>
</dbReference>
<sequence>MGVEDQDRRTGRAAVSATVAAVGLDQRFVGRAYPPTDPYEVGREKIREFADAVGDPSPVYRDPAAARAAGHPDVIAPPTFAFLLSVRANEVIVTDPELGLDYGTVVHGDQSFEHHRPIRAGDRLVVTAHVDAVSSRAGNEFLTLRSEVTTEGGEAVVTARTMLVARGTAGRATAAEAEGVSA</sequence>
<accession>A0ABT1JMA5</accession>
<comment type="caution">
    <text evidence="3">The sequence shown here is derived from an EMBL/GenBank/DDBJ whole genome shotgun (WGS) entry which is preliminary data.</text>
</comment>
<gene>
    <name evidence="3" type="ORF">G443_003664</name>
</gene>
<proteinExistence type="inferred from homology"/>
<evidence type="ECO:0000256" key="1">
    <source>
        <dbReference type="HAMAP-Rule" id="MF_00799"/>
    </source>
</evidence>
<dbReference type="InterPro" id="IPR029069">
    <property type="entry name" value="HotDog_dom_sf"/>
</dbReference>
<dbReference type="InterPro" id="IPR039569">
    <property type="entry name" value="FAS1-like_DH_region"/>
</dbReference>
<dbReference type="InterPro" id="IPR050965">
    <property type="entry name" value="UPF0336/Enoyl-CoA_hydratase"/>
</dbReference>
<organism evidence="3 4">
    <name type="scientific">Actinoalloteichus caeruleus DSM 43889</name>
    <dbReference type="NCBI Taxonomy" id="1120930"/>
    <lineage>
        <taxon>Bacteria</taxon>
        <taxon>Bacillati</taxon>
        <taxon>Actinomycetota</taxon>
        <taxon>Actinomycetes</taxon>
        <taxon>Pseudonocardiales</taxon>
        <taxon>Pseudonocardiaceae</taxon>
        <taxon>Actinoalloteichus</taxon>
        <taxon>Actinoalloteichus cyanogriseus</taxon>
    </lineage>
</organism>
<dbReference type="InterPro" id="IPR016709">
    <property type="entry name" value="HadA-like"/>
</dbReference>
<dbReference type="EMBL" id="AUBJ02000001">
    <property type="protein sequence ID" value="MCP2333394.1"/>
    <property type="molecule type" value="Genomic_DNA"/>
</dbReference>
<comment type="similarity">
    <text evidence="1">Belongs to the UPF0336 family.</text>
</comment>